<reference evidence="3" key="1">
    <citation type="submission" date="2023-07" db="EMBL/GenBank/DDBJ databases">
        <title>Draft genomic sequences of Priestia flexa CCM isolated from the soil of an abandoned mine contaminated by free cyanide in the high Andean zone of Tacna, Peru.</title>
        <authorList>
            <person name="Caceda Quiroz C.J."/>
            <person name="Maraza Chooque G.J."/>
            <person name="Fora Quispe G.L."/>
            <person name="Carpio Mamani M."/>
        </authorList>
    </citation>
    <scope>NUCLEOTIDE SEQUENCE [LARGE SCALE GENOMIC DNA]</scope>
    <source>
        <strain evidence="3">CCM</strain>
    </source>
</reference>
<sequence length="94" mass="10865">MNYKKVPKSVGFNTKNERDRKLLKHVARRNFSGYVKNLIEADMKAKGKWEEVEKAPAPKKEQKKDAEANKFDALKDKLKRPSKPPGPFINQPKD</sequence>
<evidence type="ECO:0000256" key="1">
    <source>
        <dbReference type="SAM" id="MobiDB-lite"/>
    </source>
</evidence>
<dbReference type="EMBL" id="JAWUZT010000005">
    <property type="protein sequence ID" value="MDW8515144.1"/>
    <property type="molecule type" value="Genomic_DNA"/>
</dbReference>
<evidence type="ECO:0000313" key="2">
    <source>
        <dbReference type="EMBL" id="MDW8515144.1"/>
    </source>
</evidence>
<proteinExistence type="predicted"/>
<feature type="region of interest" description="Disordered" evidence="1">
    <location>
        <begin position="47"/>
        <end position="94"/>
    </location>
</feature>
<feature type="compositionally biased region" description="Basic and acidic residues" evidence="1">
    <location>
        <begin position="47"/>
        <end position="76"/>
    </location>
</feature>
<keyword evidence="3" id="KW-1185">Reference proteome</keyword>
<dbReference type="RefSeq" id="WP_318757232.1">
    <property type="nucleotide sequence ID" value="NZ_JAWUZT010000005.1"/>
</dbReference>
<comment type="caution">
    <text evidence="2">The sequence shown here is derived from an EMBL/GenBank/DDBJ whole genome shotgun (WGS) entry which is preliminary data.</text>
</comment>
<name>A0ABU4J2C1_9BACI</name>
<gene>
    <name evidence="2" type="ORF">RIB56_03285</name>
</gene>
<protein>
    <submittedName>
        <fullName evidence="2">Uncharacterized protein</fullName>
    </submittedName>
</protein>
<organism evidence="2 3">
    <name type="scientific">Priestia flexa</name>
    <dbReference type="NCBI Taxonomy" id="86664"/>
    <lineage>
        <taxon>Bacteria</taxon>
        <taxon>Bacillati</taxon>
        <taxon>Bacillota</taxon>
        <taxon>Bacilli</taxon>
        <taxon>Bacillales</taxon>
        <taxon>Bacillaceae</taxon>
        <taxon>Priestia</taxon>
    </lineage>
</organism>
<accession>A0ABU4J2C1</accession>
<evidence type="ECO:0000313" key="3">
    <source>
        <dbReference type="Proteomes" id="UP001284771"/>
    </source>
</evidence>
<dbReference type="Proteomes" id="UP001284771">
    <property type="component" value="Unassembled WGS sequence"/>
</dbReference>